<comment type="caution">
    <text evidence="2">The sequence shown here is derived from an EMBL/GenBank/DDBJ whole genome shotgun (WGS) entry which is preliminary data.</text>
</comment>
<feature type="transmembrane region" description="Helical" evidence="1">
    <location>
        <begin position="60"/>
        <end position="82"/>
    </location>
</feature>
<evidence type="ECO:0000256" key="1">
    <source>
        <dbReference type="SAM" id="Phobius"/>
    </source>
</evidence>
<gene>
    <name evidence="2" type="ORF">JRO89_XS09G0001300</name>
</gene>
<reference evidence="2 3" key="1">
    <citation type="submission" date="2021-02" db="EMBL/GenBank/DDBJ databases">
        <title>Plant Genome Project.</title>
        <authorList>
            <person name="Zhang R.-G."/>
        </authorList>
    </citation>
    <scope>NUCLEOTIDE SEQUENCE [LARGE SCALE GENOMIC DNA]</scope>
    <source>
        <tissue evidence="2">Leaves</tissue>
    </source>
</reference>
<proteinExistence type="predicted"/>
<protein>
    <submittedName>
        <fullName evidence="2">Uncharacterized protein</fullName>
    </submittedName>
</protein>
<name>A0ABQ8HK30_9ROSI</name>
<organism evidence="2 3">
    <name type="scientific">Xanthoceras sorbifolium</name>
    <dbReference type="NCBI Taxonomy" id="99658"/>
    <lineage>
        <taxon>Eukaryota</taxon>
        <taxon>Viridiplantae</taxon>
        <taxon>Streptophyta</taxon>
        <taxon>Embryophyta</taxon>
        <taxon>Tracheophyta</taxon>
        <taxon>Spermatophyta</taxon>
        <taxon>Magnoliopsida</taxon>
        <taxon>eudicotyledons</taxon>
        <taxon>Gunneridae</taxon>
        <taxon>Pentapetalae</taxon>
        <taxon>rosids</taxon>
        <taxon>malvids</taxon>
        <taxon>Sapindales</taxon>
        <taxon>Sapindaceae</taxon>
        <taxon>Xanthoceroideae</taxon>
        <taxon>Xanthoceras</taxon>
    </lineage>
</organism>
<accession>A0ABQ8HK30</accession>
<keyword evidence="1" id="KW-0472">Membrane</keyword>
<dbReference type="EMBL" id="JAFEMO010000009">
    <property type="protein sequence ID" value="KAH7564644.1"/>
    <property type="molecule type" value="Genomic_DNA"/>
</dbReference>
<evidence type="ECO:0000313" key="3">
    <source>
        <dbReference type="Proteomes" id="UP000827721"/>
    </source>
</evidence>
<dbReference type="Proteomes" id="UP000827721">
    <property type="component" value="Unassembled WGS sequence"/>
</dbReference>
<keyword evidence="1" id="KW-1133">Transmembrane helix</keyword>
<keyword evidence="3" id="KW-1185">Reference proteome</keyword>
<evidence type="ECO:0000313" key="2">
    <source>
        <dbReference type="EMBL" id="KAH7564644.1"/>
    </source>
</evidence>
<keyword evidence="1" id="KW-0812">Transmembrane</keyword>
<sequence length="275" mass="31324">MDLICPNSTPVWDGNRFSKCFDDMVLGFAPNAVTVLMICILGITQWNGRRNQRINFMEKVFMHVLPILGACLSSVDIILFLKKKLHGEFISYHDWLFRCSQFAVWVLRSLKESCILLLDIMFGISINIIRIKQTPLKNSSTEEPLLSSDVDIEEACPRDSGHTWSYWDHMTFMSIISVMNRGVTKQLDFEDLLSLPTDMDPSTCHYKLLTCWQAQQSSIRTDPSLFRAICCAYGGQYLCLGFLKAFNDCIGFAGPLLLNKLIKFLQQGLQHLSST</sequence>
<feature type="transmembrane region" description="Helical" evidence="1">
    <location>
        <begin position="28"/>
        <end position="48"/>
    </location>
</feature>